<dbReference type="SUPFAM" id="SSF48065">
    <property type="entry name" value="DBL homology domain (DH-domain)"/>
    <property type="match status" value="1"/>
</dbReference>
<feature type="region of interest" description="Disordered" evidence="1">
    <location>
        <begin position="1690"/>
        <end position="1741"/>
    </location>
</feature>
<feature type="region of interest" description="Disordered" evidence="1">
    <location>
        <begin position="1633"/>
        <end position="1671"/>
    </location>
</feature>
<accession>A0A6J3CBC1</accession>
<evidence type="ECO:0000256" key="1">
    <source>
        <dbReference type="SAM" id="MobiDB-lite"/>
    </source>
</evidence>
<name>A0A6J3CBC1_GALME</name>
<dbReference type="GO" id="GO:0005085">
    <property type="term" value="F:guanyl-nucleotide exchange factor activity"/>
    <property type="evidence" value="ECO:0007669"/>
    <property type="project" value="InterPro"/>
</dbReference>
<feature type="compositionally biased region" description="Polar residues" evidence="1">
    <location>
        <begin position="2350"/>
        <end position="2365"/>
    </location>
</feature>
<feature type="region of interest" description="Disordered" evidence="1">
    <location>
        <begin position="2276"/>
        <end position="2432"/>
    </location>
</feature>
<dbReference type="PROSITE" id="PS50010">
    <property type="entry name" value="DH_2"/>
    <property type="match status" value="1"/>
</dbReference>
<dbReference type="InterPro" id="IPR011993">
    <property type="entry name" value="PH-like_dom_sf"/>
</dbReference>
<feature type="compositionally biased region" description="Low complexity" evidence="1">
    <location>
        <begin position="1813"/>
        <end position="1830"/>
    </location>
</feature>
<feature type="domain" description="DH" evidence="3">
    <location>
        <begin position="1188"/>
        <end position="1374"/>
    </location>
</feature>
<evidence type="ECO:0000313" key="6">
    <source>
        <dbReference type="RefSeq" id="XP_031769691.2"/>
    </source>
</evidence>
<organism evidence="5 6">
    <name type="scientific">Galleria mellonella</name>
    <name type="common">Greater wax moth</name>
    <dbReference type="NCBI Taxonomy" id="7137"/>
    <lineage>
        <taxon>Eukaryota</taxon>
        <taxon>Metazoa</taxon>
        <taxon>Ecdysozoa</taxon>
        <taxon>Arthropoda</taxon>
        <taxon>Hexapoda</taxon>
        <taxon>Insecta</taxon>
        <taxon>Pterygota</taxon>
        <taxon>Neoptera</taxon>
        <taxon>Endopterygota</taxon>
        <taxon>Lepidoptera</taxon>
        <taxon>Glossata</taxon>
        <taxon>Ditrysia</taxon>
        <taxon>Pyraloidea</taxon>
        <taxon>Pyralidae</taxon>
        <taxon>Galleriinae</taxon>
        <taxon>Galleria</taxon>
    </lineage>
</organism>
<feature type="region of interest" description="Disordered" evidence="1">
    <location>
        <begin position="185"/>
        <end position="207"/>
    </location>
</feature>
<feature type="region of interest" description="Disordered" evidence="1">
    <location>
        <begin position="2027"/>
        <end position="2084"/>
    </location>
</feature>
<dbReference type="Pfam" id="PF17820">
    <property type="entry name" value="PDZ_6"/>
    <property type="match status" value="1"/>
</dbReference>
<dbReference type="PROSITE" id="PS50004">
    <property type="entry name" value="C2"/>
    <property type="match status" value="1"/>
</dbReference>
<protein>
    <submittedName>
        <fullName evidence="6">Uncharacterized protein LOC113522879 isoform X1</fullName>
    </submittedName>
</protein>
<dbReference type="InParanoid" id="A0A6J3CBC1"/>
<feature type="compositionally biased region" description="Polar residues" evidence="1">
    <location>
        <begin position="2057"/>
        <end position="2066"/>
    </location>
</feature>
<dbReference type="Pfam" id="PF00168">
    <property type="entry name" value="C2"/>
    <property type="match status" value="1"/>
</dbReference>
<feature type="compositionally biased region" description="Basic and acidic residues" evidence="1">
    <location>
        <begin position="2420"/>
        <end position="2432"/>
    </location>
</feature>
<dbReference type="Gene3D" id="1.20.900.10">
    <property type="entry name" value="Dbl homology (DH) domain"/>
    <property type="match status" value="1"/>
</dbReference>
<evidence type="ECO:0000259" key="4">
    <source>
        <dbReference type="PROSITE" id="PS50106"/>
    </source>
</evidence>
<feature type="region of interest" description="Disordered" evidence="1">
    <location>
        <begin position="920"/>
        <end position="983"/>
    </location>
</feature>
<feature type="compositionally biased region" description="Polar residues" evidence="1">
    <location>
        <begin position="1658"/>
        <end position="1671"/>
    </location>
</feature>
<feature type="compositionally biased region" description="Polar residues" evidence="1">
    <location>
        <begin position="2388"/>
        <end position="2407"/>
    </location>
</feature>
<dbReference type="InterPro" id="IPR035892">
    <property type="entry name" value="C2_domain_sf"/>
</dbReference>
<proteinExistence type="predicted"/>
<feature type="compositionally biased region" description="Basic residues" evidence="1">
    <location>
        <begin position="46"/>
        <end position="56"/>
    </location>
</feature>
<feature type="compositionally biased region" description="Low complexity" evidence="1">
    <location>
        <begin position="2184"/>
        <end position="2202"/>
    </location>
</feature>
<feature type="region of interest" description="Disordered" evidence="1">
    <location>
        <begin position="1119"/>
        <end position="1160"/>
    </location>
</feature>
<dbReference type="GO" id="GO:0005886">
    <property type="term" value="C:plasma membrane"/>
    <property type="evidence" value="ECO:0007669"/>
    <property type="project" value="TreeGrafter"/>
</dbReference>
<feature type="region of interest" description="Disordered" evidence="1">
    <location>
        <begin position="21"/>
        <end position="61"/>
    </location>
</feature>
<dbReference type="SUPFAM" id="SSF49562">
    <property type="entry name" value="C2 domain (Calcium/lipid-binding domain, CaLB)"/>
    <property type="match status" value="1"/>
</dbReference>
<dbReference type="FunCoup" id="A0A6J3CBC1">
    <property type="interactions" value="8"/>
</dbReference>
<dbReference type="InterPro" id="IPR036034">
    <property type="entry name" value="PDZ_sf"/>
</dbReference>
<dbReference type="SUPFAM" id="SSF50729">
    <property type="entry name" value="PH domain-like"/>
    <property type="match status" value="1"/>
</dbReference>
<evidence type="ECO:0000313" key="5">
    <source>
        <dbReference type="Proteomes" id="UP001652740"/>
    </source>
</evidence>
<dbReference type="InterPro" id="IPR001478">
    <property type="entry name" value="PDZ"/>
</dbReference>
<feature type="region of interest" description="Disordered" evidence="1">
    <location>
        <begin position="1777"/>
        <end position="1836"/>
    </location>
</feature>
<dbReference type="Proteomes" id="UP001652740">
    <property type="component" value="Unplaced"/>
</dbReference>
<dbReference type="RefSeq" id="XP_031769691.2">
    <property type="nucleotide sequence ID" value="XM_031913831.2"/>
</dbReference>
<dbReference type="InterPro" id="IPR035899">
    <property type="entry name" value="DBL_dom_sf"/>
</dbReference>
<feature type="domain" description="C2" evidence="2">
    <location>
        <begin position="786"/>
        <end position="918"/>
    </location>
</feature>
<feature type="compositionally biased region" description="Low complexity" evidence="1">
    <location>
        <begin position="1135"/>
        <end position="1157"/>
    </location>
</feature>
<sequence length="2611" mass="288354">MLKWAVHGKKNQEVRNNNEIEIDPVPFSNGPSTNNIRRSFDAQSVKKSKKPSRYQRRSLGSTAIKKNNIKTVDKENVNYIGNTPNYFKEGFIKKAESIALKDVSNITPTSGTPVKNFERRRYYLNGSKDDIPPDLPPTPPTYSRRVREAKKRKLEMTSTNSEAFRRDNCIYKSERRIKPIDRVNFSSPKLSHSTSEPSLNDLSDRLSASTNSSRRSFLIGKHINNNIISTTKPPNEGLVEIEYDKDLVINCIEKPISTENHAIEKTTLPIFGHNIFMDNPLYLNKNDVLTNISNIRPLKRTRKKSNEFESSFKSPSVDKKDAHVLLREGCSPVTITPLSVKLAALRFSTMSTHSKSQRPLFSNEVTEYFPKVEHPFAIPIKDEECSTEMENKFILGKDSLTNSTESTVSTTQMGDVTLEKMIEDIIKSTKIVKTRRRILHQIPDNLAVEEEIPPLDAVRDLFVNPQADNKSNLIKEAKYVNLSRENSVSPKNTPTKKITKMPIHRVNDKLLKNLPIGCFILDDGDGYNEREVRTPEDVIVDVSASKKESTNQVNILLNRSHSMNSSLFDKSNLKSNLSESTPDLYSVTKKNSNIRLRRQRCIRRKKSTVSNESQWKRDSELKSSSYLTLEMGIPSPVAELQNVSLCQPLSTSHDCIVKPSYSIDHISNDILVRSNVSHSSLKSQEPDQSNRRSRELFGLTLENGVPSPITPVAGLKRTSNVLSEERAHKTSKLDEDLCPSEAFTPVIEHKSSRRCLTYSPEEYSINSSEEKRRSVTSNRLERSSDRSQLLKGTIDIEIITKNDVIDVHVIRCRDLQRSSGKTDEINAYAKVVISGMTESQALSSQRSIFQRTSVLYGKREPEFQRHLKLPLPTAVYDNQMLHISVWHRDKKYRRSEFLGCVSFPLKDALNSDISGTYFLQGTGRQGAPAHTNDRGRDDRVTEGQRKMATDNIESTNDGTKENHNDKSMATNGPSSANATNQTQTVAAALQREADEHLFLRYLELDPPEDPAAPRRAQRNGRTPFTTTRKLVRGSGGGFGFTVVWTRPPRVERVAAGGSAERAGLRAGDYIVFVGTKNVVTATEEDVRNLVKSAGQLLTIETFRRVPQNGAGVRARLAQVTIPPPESTPPPPPRSPRAAALASPATAARPPTACSSTSQSLDRRKLHLPQVTFSKEDFHQQTPGLSTDGRRRALLAVIAREQHYATCLQFGLVRFVSPLAERADLIAPSDHQLLFQNIEEIFRLSEDVLDQIVQYDGEIQSSTVVAVYLQKTPVFLSLYKKYCLGLKRADCVLVKKSKDPSGAFSRFCTSPPIPRRRPDITSLVHKPLEQFRELLRLMRSAAAAGGAGPYDQLEKKQLQVIVEQLQSGYQDVTAGSGLMGLAGDGKPLLSVADLESRLVFTRCKPFVLSTAGRQWIFGGELSRVEGRAVRPYWALLFSDLLLFATVSRDRVLFVTEEPVALATVSEAQFNVRKKATEFRLILGRAGGESPLVSCAPRTPGRTRTVILRAPSIDLKAVWQSLLQRQIYRAHTMTGTPLGSPLDSPDPQLTFSLATLDSQQRQTRRSSAETQTGAGGSATEGARSTRSRGSTLHLQRWMTQLPEAEEMDPPEPDMEMWSVEELRKRSKELNLLEVADLVTNNNENKGPAGGEKKENERSPSKSSNSGSQITVRTSPVVVDTIPVCRQCHKKCLSKPNSPLVSQKDPLLPTKQKTTPSPQNSNSNKSSNSACSSNCGNRKPRNFSHLERKGAMKLRPEDAPTAALKVIDSIEQSQKMLKSTSYDLKTDSPILNRSTTSVHSKNKTKSQLELRKESYRSPSPSSSSRNNSPLSTSHTTCSSMVFNSSSNDLRMSNSNIANQVQCVIAQEKILNEVKCVESITLSKHRVSSTNYPSPASVRKEQITRKKAENVLNKVLGMNIITKRENLGTCLKTSSVFLSDDSIHEDDNDFKIERGIRRSPKMGISAVSKMNGDINRKTEKIEDVNANTNVNDIGSDDDLELGPLMLMGLSAINPAAHLMRVEPFKRSSLASANNVSRPGSLGSAKSESPVPNIAVVPPTPDYSTTNNKTDTFIDDSPDSPDVPDDLPYVSLKRYGTMSSLERLPSDETDDGNVRLTTQEPETSKAYNPVSGAAGGIMGWTARAGSFVVEKMNIFSYTESVPNSSIAHKQPSFLERCLGVSDWKSALGTEEGTAETGEGSGASGEEAWGTPSSGDLSDNLPDSDHGTLSSPTKSSSSYAGDDDTELMMDELLMAPTITGPTTLRPLLPRDVFRRRLEPLLEEECSDSGSEDNKQTPTNSDDQGSARGLYADDCCDAPHRPPSASEPEAGGEGAGAAQTVGEEHDGGAASELSPERTPTNEAPSTPLQSASKECVEVRAGAGAGRRGSASSASTPSTLERTTIHNPTHNQMSLASEPAAPEESSQPEEKPPTPERLSPRAEMRLALDQGKDMLVDQEASWDGGSDPWSFRAACQRSLLRRVASADAVTLCRAHPRRTVPHTTSRNSVYAWKLPESEKLMEMEQLARAEVQTMRSRTRSLCQNGKIMGFLRRRASSDSPRRSPLFPAVSVGAGGTVGAGAGGAGRPFSPRRTTEKQFEKRFWKQVTRRRQSCGSISQI</sequence>
<dbReference type="PANTHER" id="PTHR46848:SF1">
    <property type="entry name" value="REGULATOR OF G-PROTEIN SIGNALING 3"/>
    <property type="match status" value="1"/>
</dbReference>
<keyword evidence="5" id="KW-1185">Reference proteome</keyword>
<dbReference type="Gene3D" id="2.60.40.150">
    <property type="entry name" value="C2 domain"/>
    <property type="match status" value="1"/>
</dbReference>
<dbReference type="Pfam" id="PF00621">
    <property type="entry name" value="RhoGEF"/>
    <property type="match status" value="1"/>
</dbReference>
<feature type="compositionally biased region" description="Polar residues" evidence="1">
    <location>
        <begin position="1777"/>
        <end position="1796"/>
    </location>
</feature>
<dbReference type="SMART" id="SM00239">
    <property type="entry name" value="C2"/>
    <property type="match status" value="1"/>
</dbReference>
<feature type="compositionally biased region" description="Basic and acidic residues" evidence="1">
    <location>
        <begin position="1803"/>
        <end position="1812"/>
    </location>
</feature>
<dbReference type="SUPFAM" id="SSF50156">
    <property type="entry name" value="PDZ domain-like"/>
    <property type="match status" value="1"/>
</dbReference>
<evidence type="ECO:0000259" key="3">
    <source>
        <dbReference type="PROSITE" id="PS50010"/>
    </source>
</evidence>
<dbReference type="GeneID" id="113522879"/>
<feature type="compositionally biased region" description="Basic and acidic residues" evidence="1">
    <location>
        <begin position="1648"/>
        <end position="1657"/>
    </location>
</feature>
<dbReference type="InterPro" id="IPR041489">
    <property type="entry name" value="PDZ_6"/>
</dbReference>
<dbReference type="CDD" id="cd00136">
    <property type="entry name" value="PDZ_canonical"/>
    <property type="match status" value="1"/>
</dbReference>
<feature type="region of interest" description="Disordered" evidence="1">
    <location>
        <begin position="1554"/>
        <end position="1592"/>
    </location>
</feature>
<evidence type="ECO:0000259" key="2">
    <source>
        <dbReference type="PROSITE" id="PS50004"/>
    </source>
</evidence>
<reference evidence="6" key="1">
    <citation type="submission" date="2025-08" db="UniProtKB">
        <authorList>
            <consortium name="RefSeq"/>
        </authorList>
    </citation>
    <scope>IDENTIFICATION</scope>
    <source>
        <tissue evidence="6">Whole larvae</tissue>
    </source>
</reference>
<dbReference type="Pfam" id="PF16056">
    <property type="entry name" value="DUF4799"/>
    <property type="match status" value="1"/>
</dbReference>
<dbReference type="GO" id="GO:0005634">
    <property type="term" value="C:nucleus"/>
    <property type="evidence" value="ECO:0007669"/>
    <property type="project" value="TreeGrafter"/>
</dbReference>
<feature type="domain" description="PDZ" evidence="4">
    <location>
        <begin position="1027"/>
        <end position="1105"/>
    </location>
</feature>
<dbReference type="Gene3D" id="2.30.42.10">
    <property type="match status" value="1"/>
</dbReference>
<feature type="compositionally biased region" description="Polar residues" evidence="1">
    <location>
        <begin position="1580"/>
        <end position="1591"/>
    </location>
</feature>
<feature type="compositionally biased region" description="Acidic residues" evidence="1">
    <location>
        <begin position="2068"/>
        <end position="2080"/>
    </location>
</feature>
<dbReference type="Gene3D" id="2.30.29.30">
    <property type="entry name" value="Pleckstrin-homology domain (PH domain)/Phosphotyrosine-binding domain (PTB)"/>
    <property type="match status" value="1"/>
</dbReference>
<feature type="compositionally biased region" description="Low complexity" evidence="1">
    <location>
        <begin position="1717"/>
        <end position="1734"/>
    </location>
</feature>
<feature type="compositionally biased region" description="Low complexity" evidence="1">
    <location>
        <begin position="2408"/>
        <end position="2417"/>
    </location>
</feature>
<dbReference type="InterPro" id="IPR000219">
    <property type="entry name" value="DH_dom"/>
</dbReference>
<feature type="compositionally biased region" description="Pro residues" evidence="1">
    <location>
        <begin position="1121"/>
        <end position="1134"/>
    </location>
</feature>
<feature type="compositionally biased region" description="Basic and acidic residues" evidence="1">
    <location>
        <begin position="768"/>
        <end position="785"/>
    </location>
</feature>
<feature type="region of interest" description="Disordered" evidence="1">
    <location>
        <begin position="2570"/>
        <end position="2589"/>
    </location>
</feature>
<dbReference type="PANTHER" id="PTHR46848">
    <property type="entry name" value="REGULATOR OF G-PROTEIN SIGNALING 3"/>
    <property type="match status" value="1"/>
</dbReference>
<feature type="region of interest" description="Disordered" evidence="1">
    <location>
        <begin position="766"/>
        <end position="786"/>
    </location>
</feature>
<gene>
    <name evidence="6" type="primary">LOC113522879</name>
</gene>
<dbReference type="InterPro" id="IPR032057">
    <property type="entry name" value="DUF4799"/>
</dbReference>
<dbReference type="PROSITE" id="PS50106">
    <property type="entry name" value="PDZ"/>
    <property type="match status" value="1"/>
</dbReference>
<feature type="region of interest" description="Disordered" evidence="1">
    <location>
        <begin position="2184"/>
        <end position="2237"/>
    </location>
</feature>
<dbReference type="SMART" id="SM00228">
    <property type="entry name" value="PDZ"/>
    <property type="match status" value="1"/>
</dbReference>
<dbReference type="InterPro" id="IPR000008">
    <property type="entry name" value="C2_dom"/>
</dbReference>
<feature type="compositionally biased region" description="Basic and acidic residues" evidence="1">
    <location>
        <begin position="931"/>
        <end position="948"/>
    </location>
</feature>